<dbReference type="Proteomes" id="UP000534783">
    <property type="component" value="Unassembled WGS sequence"/>
</dbReference>
<comment type="caution">
    <text evidence="2">The sequence shown here is derived from an EMBL/GenBank/DDBJ whole genome shotgun (WGS) entry which is preliminary data.</text>
</comment>
<dbReference type="EMBL" id="VTOW01000001">
    <property type="protein sequence ID" value="NKE69904.1"/>
    <property type="molecule type" value="Genomic_DNA"/>
</dbReference>
<evidence type="ECO:0000256" key="1">
    <source>
        <dbReference type="SAM" id="SignalP"/>
    </source>
</evidence>
<keyword evidence="3" id="KW-1185">Reference proteome</keyword>
<organism evidence="2 3">
    <name type="scientific">Candidatus Manganitrophus noduliformans</name>
    <dbReference type="NCBI Taxonomy" id="2606439"/>
    <lineage>
        <taxon>Bacteria</taxon>
        <taxon>Pseudomonadati</taxon>
        <taxon>Nitrospirota</taxon>
        <taxon>Nitrospiria</taxon>
        <taxon>Candidatus Troglogloeales</taxon>
        <taxon>Candidatus Manganitrophaceae</taxon>
        <taxon>Candidatus Manganitrophus</taxon>
    </lineage>
</organism>
<dbReference type="AlphaFoldDB" id="A0A7X6DMP3"/>
<dbReference type="RefSeq" id="WP_168058187.1">
    <property type="nucleotide sequence ID" value="NZ_VTOW01000001.1"/>
</dbReference>
<evidence type="ECO:0000313" key="3">
    <source>
        <dbReference type="Proteomes" id="UP000534783"/>
    </source>
</evidence>
<gene>
    <name evidence="2" type="ORF">MNODULE_03970</name>
</gene>
<feature type="signal peptide" evidence="1">
    <location>
        <begin position="1"/>
        <end position="21"/>
    </location>
</feature>
<name>A0A7X6DMP3_9BACT</name>
<protein>
    <submittedName>
        <fullName evidence="2">Uncharacterized protein</fullName>
    </submittedName>
</protein>
<keyword evidence="1" id="KW-0732">Signal</keyword>
<reference evidence="2 3" key="1">
    <citation type="journal article" date="2020" name="Nature">
        <title>Bacterial chemolithoautotrophy via manganese oxidation.</title>
        <authorList>
            <person name="Yu H."/>
            <person name="Leadbetter J.R."/>
        </authorList>
    </citation>
    <scope>NUCLEOTIDE SEQUENCE [LARGE SCALE GENOMIC DNA]</scope>
    <source>
        <strain evidence="2 3">Mn-1</strain>
    </source>
</reference>
<evidence type="ECO:0000313" key="2">
    <source>
        <dbReference type="EMBL" id="NKE69904.1"/>
    </source>
</evidence>
<sequence length="442" mass="46171">MRRLKTLTLIGLLLVASTVGAAVFPTPCSATNPTNCSRGTWGQELRDFFDDTFDLLTGKLVTPYTDTVNVEKYASLAAAVTDIGSATKTLLIPSNQACSTAITFPSTLTVEVTGSGKITKSTGCTLTFNAPFEAPLKQVFSGFSAGDVTFGSGRQELVFANWFGASSAETAGNNATYVNTAVSAAGANALVVVPRGVNYTTTDVTATGKILDLHNSPYGFYVIGTQSRYFNIDFKSSGATRPGVLRFENIDAAALDVGSVVTHYASGAQQGYYGFAWQGAATTDARFEMALAGSGDSVEVLRIVPNPLGVGHAFFRLGPDSAPAPGATMHLIANGGDEASGLRIERSSAVSNPARYGWTIDSDGNLELNETAIGLRLEIEKTTGRVKIQNKLHIPVVATGSLPAAGAAEDGSVLIEDAGAGDRNIIFYAGGQRFRIDGGSPF</sequence>
<accession>A0A7X6DMP3</accession>
<feature type="chain" id="PRO_5030866137" evidence="1">
    <location>
        <begin position="22"/>
        <end position="442"/>
    </location>
</feature>
<proteinExistence type="predicted"/>